<sequence length="195" mass="23180">KAMIISDTHLLGPFRGHWFDKMRREWQMRRSFNAAKSLFDPDIVFVLGDLFDEGDLVEDAEFYDYVQRFHDIFSVPKTTRIINIVGNHDVGFHYRLHSYFMDRFAENFNHTGVELVSIKDTHFVIINSMAMENDGCEFCWKAMKELDKKCGIHRKHQYSQPIVMQHFPTFRESDKSCLEGDSPELENYRENWEVL</sequence>
<evidence type="ECO:0000313" key="11">
    <source>
        <dbReference type="EnsemblMetazoa" id="MESCA012021-PA"/>
    </source>
</evidence>
<organism evidence="11 12">
    <name type="scientific">Megaselia scalaris</name>
    <name type="common">Humpbacked fly</name>
    <name type="synonym">Phora scalaris</name>
    <dbReference type="NCBI Taxonomy" id="36166"/>
    <lineage>
        <taxon>Eukaryota</taxon>
        <taxon>Metazoa</taxon>
        <taxon>Ecdysozoa</taxon>
        <taxon>Arthropoda</taxon>
        <taxon>Hexapoda</taxon>
        <taxon>Insecta</taxon>
        <taxon>Pterygota</taxon>
        <taxon>Neoptera</taxon>
        <taxon>Endopterygota</taxon>
        <taxon>Diptera</taxon>
        <taxon>Brachycera</taxon>
        <taxon>Muscomorpha</taxon>
        <taxon>Platypezoidea</taxon>
        <taxon>Phoridae</taxon>
        <taxon>Megaseliini</taxon>
        <taxon>Megaselia</taxon>
    </lineage>
</organism>
<dbReference type="Proteomes" id="UP000015102">
    <property type="component" value="Unassembled WGS sequence"/>
</dbReference>
<dbReference type="GO" id="GO:0016020">
    <property type="term" value="C:membrane"/>
    <property type="evidence" value="ECO:0007669"/>
    <property type="project" value="UniProtKB-SubCell"/>
</dbReference>
<accession>T1H5N8</accession>
<dbReference type="SUPFAM" id="SSF56300">
    <property type="entry name" value="Metallo-dependent phosphatases"/>
    <property type="match status" value="1"/>
</dbReference>
<evidence type="ECO:0000256" key="6">
    <source>
        <dbReference type="ARBA" id="ARBA00022801"/>
    </source>
</evidence>
<dbReference type="GO" id="GO:0006506">
    <property type="term" value="P:GPI anchor biosynthetic process"/>
    <property type="evidence" value="ECO:0007669"/>
    <property type="project" value="InterPro"/>
</dbReference>
<evidence type="ECO:0000256" key="7">
    <source>
        <dbReference type="ARBA" id="ARBA00022989"/>
    </source>
</evidence>
<keyword evidence="6" id="KW-0378">Hydrolase</keyword>
<dbReference type="InterPro" id="IPR004843">
    <property type="entry name" value="Calcineurin-like_PHP"/>
</dbReference>
<dbReference type="AlphaFoldDB" id="T1H5N8"/>
<keyword evidence="8" id="KW-0472">Membrane</keyword>
<name>T1H5N8_MEGSC</name>
<comment type="cofactor">
    <cofactor evidence="1">
        <name>Mn(2+)</name>
        <dbReference type="ChEBI" id="CHEBI:29035"/>
    </cofactor>
</comment>
<keyword evidence="12" id="KW-1185">Reference proteome</keyword>
<evidence type="ECO:0000256" key="1">
    <source>
        <dbReference type="ARBA" id="ARBA00001936"/>
    </source>
</evidence>
<dbReference type="EnsemblMetazoa" id="MESCA012021-RA">
    <property type="protein sequence ID" value="MESCA012021-PA"/>
    <property type="gene ID" value="MESCA012021"/>
</dbReference>
<evidence type="ECO:0000313" key="12">
    <source>
        <dbReference type="Proteomes" id="UP000015102"/>
    </source>
</evidence>
<evidence type="ECO:0000259" key="10">
    <source>
        <dbReference type="Pfam" id="PF00149"/>
    </source>
</evidence>
<dbReference type="InterPro" id="IPR033308">
    <property type="entry name" value="PGAP5/Cdc1/Ted1"/>
</dbReference>
<dbReference type="Pfam" id="PF00149">
    <property type="entry name" value="Metallophos"/>
    <property type="match status" value="1"/>
</dbReference>
<evidence type="ECO:0000256" key="3">
    <source>
        <dbReference type="ARBA" id="ARBA00008895"/>
    </source>
</evidence>
<keyword evidence="9" id="KW-0464">Manganese</keyword>
<evidence type="ECO:0000256" key="8">
    <source>
        <dbReference type="ARBA" id="ARBA00023136"/>
    </source>
</evidence>
<keyword evidence="4" id="KW-0812">Transmembrane</keyword>
<evidence type="ECO:0000256" key="4">
    <source>
        <dbReference type="ARBA" id="ARBA00022692"/>
    </source>
</evidence>
<comment type="similarity">
    <text evidence="3">Belongs to the metallophosphoesterase superfamily. MPPE1 family.</text>
</comment>
<dbReference type="Gene3D" id="3.60.21.10">
    <property type="match status" value="1"/>
</dbReference>
<dbReference type="GO" id="GO:0016787">
    <property type="term" value="F:hydrolase activity"/>
    <property type="evidence" value="ECO:0007669"/>
    <property type="project" value="UniProtKB-KW"/>
</dbReference>
<dbReference type="HOGENOM" id="CLU_1399494_0_0_1"/>
<dbReference type="PANTHER" id="PTHR13315">
    <property type="entry name" value="METALLO PHOSPHOESTERASE RELATED"/>
    <property type="match status" value="1"/>
</dbReference>
<keyword evidence="5" id="KW-0479">Metal-binding</keyword>
<feature type="domain" description="Calcineurin-like phosphoesterase" evidence="10">
    <location>
        <begin position="3"/>
        <end position="112"/>
    </location>
</feature>
<dbReference type="PANTHER" id="PTHR13315:SF0">
    <property type="entry name" value="METALLOPHOSPHOESTERASE 1"/>
    <property type="match status" value="1"/>
</dbReference>
<keyword evidence="7" id="KW-1133">Transmembrane helix</keyword>
<dbReference type="InterPro" id="IPR029052">
    <property type="entry name" value="Metallo-depent_PP-like"/>
</dbReference>
<dbReference type="GO" id="GO:0046872">
    <property type="term" value="F:metal ion binding"/>
    <property type="evidence" value="ECO:0007669"/>
    <property type="project" value="UniProtKB-KW"/>
</dbReference>
<reference evidence="11" key="2">
    <citation type="submission" date="2015-06" db="UniProtKB">
        <authorList>
            <consortium name="EnsemblMetazoa"/>
        </authorList>
    </citation>
    <scope>IDENTIFICATION</scope>
</reference>
<dbReference type="STRING" id="36166.T1H5N8"/>
<comment type="subcellular location">
    <subcellularLocation>
        <location evidence="2">Membrane</location>
        <topology evidence="2">Multi-pass membrane protein</topology>
    </subcellularLocation>
</comment>
<evidence type="ECO:0000256" key="9">
    <source>
        <dbReference type="ARBA" id="ARBA00023211"/>
    </source>
</evidence>
<protein>
    <recommendedName>
        <fullName evidence="10">Calcineurin-like phosphoesterase domain-containing protein</fullName>
    </recommendedName>
</protein>
<reference evidence="12" key="1">
    <citation type="submission" date="2013-02" db="EMBL/GenBank/DDBJ databases">
        <authorList>
            <person name="Hughes D."/>
        </authorList>
    </citation>
    <scope>NUCLEOTIDE SEQUENCE</scope>
    <source>
        <strain>Durham</strain>
        <strain evidence="12">NC isolate 2 -- Noor lab</strain>
    </source>
</reference>
<evidence type="ECO:0000256" key="2">
    <source>
        <dbReference type="ARBA" id="ARBA00004141"/>
    </source>
</evidence>
<evidence type="ECO:0000256" key="5">
    <source>
        <dbReference type="ARBA" id="ARBA00022723"/>
    </source>
</evidence>
<proteinExistence type="inferred from homology"/>